<protein>
    <submittedName>
        <fullName evidence="2">Uncharacterized protein</fullName>
    </submittedName>
</protein>
<dbReference type="Proteomes" id="UP000439903">
    <property type="component" value="Unassembled WGS sequence"/>
</dbReference>
<reference evidence="2 3" key="1">
    <citation type="journal article" date="2019" name="Environ. Microbiol.">
        <title>At the nexus of three kingdoms: the genome of the mycorrhizal fungus Gigaspora margarita provides insights into plant, endobacterial and fungal interactions.</title>
        <authorList>
            <person name="Venice F."/>
            <person name="Ghignone S."/>
            <person name="Salvioli di Fossalunga A."/>
            <person name="Amselem J."/>
            <person name="Novero M."/>
            <person name="Xianan X."/>
            <person name="Sedzielewska Toro K."/>
            <person name="Morin E."/>
            <person name="Lipzen A."/>
            <person name="Grigoriev I.V."/>
            <person name="Henrissat B."/>
            <person name="Martin F.M."/>
            <person name="Bonfante P."/>
        </authorList>
    </citation>
    <scope>NUCLEOTIDE SEQUENCE [LARGE SCALE GENOMIC DNA]</scope>
    <source>
        <strain evidence="2 3">BEG34</strain>
    </source>
</reference>
<keyword evidence="3" id="KW-1185">Reference proteome</keyword>
<accession>A0A8H4EW19</accession>
<dbReference type="AlphaFoldDB" id="A0A8H4EW19"/>
<name>A0A8H4EW19_GIGMA</name>
<sequence length="69" mass="8105">MSGATFKDETRRRSRLNISETYLVEAPSWDEWDETMERPEYEDELEDSDDETYENVGYACNSHLGHGHC</sequence>
<evidence type="ECO:0000256" key="1">
    <source>
        <dbReference type="SAM" id="MobiDB-lite"/>
    </source>
</evidence>
<comment type="caution">
    <text evidence="2">The sequence shown here is derived from an EMBL/GenBank/DDBJ whole genome shotgun (WGS) entry which is preliminary data.</text>
</comment>
<proteinExistence type="predicted"/>
<dbReference type="EMBL" id="WTPW01000002">
    <property type="protein sequence ID" value="KAF0562303.1"/>
    <property type="molecule type" value="Genomic_DNA"/>
</dbReference>
<organism evidence="2 3">
    <name type="scientific">Gigaspora margarita</name>
    <dbReference type="NCBI Taxonomy" id="4874"/>
    <lineage>
        <taxon>Eukaryota</taxon>
        <taxon>Fungi</taxon>
        <taxon>Fungi incertae sedis</taxon>
        <taxon>Mucoromycota</taxon>
        <taxon>Glomeromycotina</taxon>
        <taxon>Glomeromycetes</taxon>
        <taxon>Diversisporales</taxon>
        <taxon>Gigasporaceae</taxon>
        <taxon>Gigaspora</taxon>
    </lineage>
</organism>
<evidence type="ECO:0000313" key="3">
    <source>
        <dbReference type="Proteomes" id="UP000439903"/>
    </source>
</evidence>
<feature type="region of interest" description="Disordered" evidence="1">
    <location>
        <begin position="33"/>
        <end position="53"/>
    </location>
</feature>
<evidence type="ECO:0000313" key="2">
    <source>
        <dbReference type="EMBL" id="KAF0562303.1"/>
    </source>
</evidence>
<gene>
    <name evidence="2" type="ORF">F8M41_000076</name>
</gene>